<organism evidence="3 4">
    <name type="scientific">Volvox reticuliferus</name>
    <dbReference type="NCBI Taxonomy" id="1737510"/>
    <lineage>
        <taxon>Eukaryota</taxon>
        <taxon>Viridiplantae</taxon>
        <taxon>Chlorophyta</taxon>
        <taxon>core chlorophytes</taxon>
        <taxon>Chlorophyceae</taxon>
        <taxon>CS clade</taxon>
        <taxon>Chlamydomonadales</taxon>
        <taxon>Volvocaceae</taxon>
        <taxon>Volvox</taxon>
    </lineage>
</organism>
<dbReference type="AlphaFoldDB" id="A0A8J4CR30"/>
<dbReference type="InterPro" id="IPR001394">
    <property type="entry name" value="Peptidase_C19_UCH"/>
</dbReference>
<dbReference type="GO" id="GO:0016579">
    <property type="term" value="P:protein deubiquitination"/>
    <property type="evidence" value="ECO:0007669"/>
    <property type="project" value="InterPro"/>
</dbReference>
<dbReference type="Proteomes" id="UP000747110">
    <property type="component" value="Unassembled WGS sequence"/>
</dbReference>
<dbReference type="InterPro" id="IPR038765">
    <property type="entry name" value="Papain-like_cys_pep_sf"/>
</dbReference>
<comment type="caution">
    <text evidence="3">The sequence shown here is derived from an EMBL/GenBank/DDBJ whole genome shotgun (WGS) entry which is preliminary data.</text>
</comment>
<feature type="non-terminal residue" evidence="3">
    <location>
        <position position="1"/>
    </location>
</feature>
<name>A0A8J4CR30_9CHLO</name>
<dbReference type="SUPFAM" id="SSF54001">
    <property type="entry name" value="Cysteine proteinases"/>
    <property type="match status" value="1"/>
</dbReference>
<dbReference type="Pfam" id="PF00443">
    <property type="entry name" value="UCH"/>
    <property type="match status" value="1"/>
</dbReference>
<dbReference type="GO" id="GO:0004843">
    <property type="term" value="F:cysteine-type deubiquitinase activity"/>
    <property type="evidence" value="ECO:0007669"/>
    <property type="project" value="InterPro"/>
</dbReference>
<gene>
    <name evidence="3" type="ORF">Vretifemale_14358</name>
</gene>
<reference evidence="3" key="1">
    <citation type="journal article" date="2021" name="Proc. Natl. Acad. Sci. U.S.A.">
        <title>Three genomes in the algal genus Volvox reveal the fate of a haploid sex-determining region after a transition to homothallism.</title>
        <authorList>
            <person name="Yamamoto K."/>
            <person name="Hamaji T."/>
            <person name="Kawai-Toyooka H."/>
            <person name="Matsuzaki R."/>
            <person name="Takahashi F."/>
            <person name="Nishimura Y."/>
            <person name="Kawachi M."/>
            <person name="Noguchi H."/>
            <person name="Minakuchi Y."/>
            <person name="Umen J.G."/>
            <person name="Toyoda A."/>
            <person name="Nozaki H."/>
        </authorList>
    </citation>
    <scope>NUCLEOTIDE SEQUENCE</scope>
    <source>
        <strain evidence="3">NIES-3786</strain>
    </source>
</reference>
<accession>A0A8J4CR30</accession>
<keyword evidence="4" id="KW-1185">Reference proteome</keyword>
<evidence type="ECO:0000256" key="1">
    <source>
        <dbReference type="SAM" id="MobiDB-lite"/>
    </source>
</evidence>
<protein>
    <recommendedName>
        <fullName evidence="2">Peptidase C19 ubiquitin carboxyl-terminal hydrolase domain-containing protein</fullName>
    </recommendedName>
</protein>
<feature type="region of interest" description="Disordered" evidence="1">
    <location>
        <begin position="243"/>
        <end position="262"/>
    </location>
</feature>
<evidence type="ECO:0000313" key="4">
    <source>
        <dbReference type="Proteomes" id="UP000747110"/>
    </source>
</evidence>
<proteinExistence type="predicted"/>
<evidence type="ECO:0000259" key="2">
    <source>
        <dbReference type="Pfam" id="PF00443"/>
    </source>
</evidence>
<feature type="domain" description="Peptidase C19 ubiquitin carboxyl-terminal hydrolase" evidence="2">
    <location>
        <begin position="11"/>
        <end position="240"/>
    </location>
</feature>
<dbReference type="CDD" id="cd02257">
    <property type="entry name" value="Peptidase_C19"/>
    <property type="match status" value="1"/>
</dbReference>
<dbReference type="Gene3D" id="3.90.70.10">
    <property type="entry name" value="Cysteine proteinases"/>
    <property type="match status" value="1"/>
</dbReference>
<sequence length="514" mass="55266">VLLNDPIFMTSLKRLQRRSYDVNNPEVAAAFITVAKKIRAARTGSSCSAVRAHEVRDAMGRINGDWRNSRQQDAAEFLSGLLKALPAEMLVPRAAGASGSSASATTCPLTPHTAAEIEITCTCDRCGFKTVDTELELGPIRVGMPVMVNTTVQEMMAKYCKGYETTIPCQCSPDGSVPHTVRRRFARLPRLLAVHVDRVAYVTHQAAGGSRPTSTQVKLNTRIDVTAELDMSSYCVGKAHTDMSLSPQQEAPSPATPERSERSAAYMSADVGVTPVSIRNTELGGALLPSPLAPPPFNVEVIDCTASSSAIGQEEEEEEEDNMEASAFPGEDIDLPDELLDDLPNPDDLLRLQTRKRRADCLVTEDDPKHEEGPLKKRRRIIGCFGNKTSSDQDVADGAAGTTTQVVLLSAGKVAVPWPNRPGKLLGGGGPARAVSANADDVDLDLAEAIRRSLSEQGVVGPVIREETDLDSDLEEAIRRSLEEVSDGKRSKVAGWPRALFIKARGRTCDGAIA</sequence>
<dbReference type="EMBL" id="BNCP01000034">
    <property type="protein sequence ID" value="GIL85822.1"/>
    <property type="molecule type" value="Genomic_DNA"/>
</dbReference>
<evidence type="ECO:0000313" key="3">
    <source>
        <dbReference type="EMBL" id="GIL85822.1"/>
    </source>
</evidence>